<protein>
    <submittedName>
        <fullName evidence="1">Uncharacterized protein</fullName>
    </submittedName>
</protein>
<dbReference type="EMBL" id="CATKSN020000288">
    <property type="protein sequence ID" value="CAI9149413.1"/>
    <property type="molecule type" value="Genomic_DNA"/>
</dbReference>
<keyword evidence="2" id="KW-1185">Reference proteome</keyword>
<organism evidence="1 2">
    <name type="scientific">Rangifer tarandus platyrhynchus</name>
    <name type="common">Svalbard reindeer</name>
    <dbReference type="NCBI Taxonomy" id="3082113"/>
    <lineage>
        <taxon>Eukaryota</taxon>
        <taxon>Metazoa</taxon>
        <taxon>Chordata</taxon>
        <taxon>Craniata</taxon>
        <taxon>Vertebrata</taxon>
        <taxon>Euteleostomi</taxon>
        <taxon>Mammalia</taxon>
        <taxon>Eutheria</taxon>
        <taxon>Laurasiatheria</taxon>
        <taxon>Artiodactyla</taxon>
        <taxon>Ruminantia</taxon>
        <taxon>Pecora</taxon>
        <taxon>Cervidae</taxon>
        <taxon>Odocoileinae</taxon>
        <taxon>Rangifer</taxon>
    </lineage>
</organism>
<reference evidence="1" key="1">
    <citation type="submission" date="2023-04" db="EMBL/GenBank/DDBJ databases">
        <authorList>
            <consortium name="ELIXIR-Norway"/>
        </authorList>
    </citation>
    <scope>NUCLEOTIDE SEQUENCE [LARGE SCALE GENOMIC DNA]</scope>
</reference>
<gene>
    <name evidence="1" type="ORF">MRATA1EN1_LOCUS31031</name>
</gene>
<sequence length="163" mass="17891">HDRCATSADNSIRAIAFRPAAASHLYRSNAFHGDCDVRQYGRRCRLRTVEDFHAGPPWQCKAFTNGIGREAVTTYLRLTLGAGQNDKEKALSCRSAGETQPRKRQIFAVFGFRKQLRAGVAVGAMAVHGRTDVTYDTASRAEAAFFQQLMVCSLVPDIPGDAV</sequence>
<evidence type="ECO:0000313" key="2">
    <source>
        <dbReference type="Proteomes" id="UP001176941"/>
    </source>
</evidence>
<dbReference type="Proteomes" id="UP001176941">
    <property type="component" value="Unassembled WGS sequence"/>
</dbReference>
<feature type="non-terminal residue" evidence="1">
    <location>
        <position position="1"/>
    </location>
</feature>
<evidence type="ECO:0000313" key="1">
    <source>
        <dbReference type="EMBL" id="CAI9149413.1"/>
    </source>
</evidence>
<comment type="caution">
    <text evidence="1">The sequence shown here is derived from an EMBL/GenBank/DDBJ whole genome shotgun (WGS) entry which is preliminary data.</text>
</comment>
<proteinExistence type="predicted"/>
<accession>A0ABN8XKQ1</accession>
<name>A0ABN8XKQ1_RANTA</name>